<dbReference type="RefSeq" id="WP_320287173.1">
    <property type="nucleotide sequence ID" value="NZ_JAVIIW010000009.1"/>
</dbReference>
<sequence>MTRRFSAFAFALLTATGGAAASELAPGSGHSIQLGSFSGAVYYTVEQDGYRVVATMASGVEQQPVRVVSTLAAGQRMTISVPQAVGQPSIDFEIVRDGKALLVSDPTLVPATAMENDLSLDSAQPTTVSATAP</sequence>
<feature type="signal peptide" evidence="1">
    <location>
        <begin position="1"/>
        <end position="21"/>
    </location>
</feature>
<comment type="caution">
    <text evidence="2">The sequence shown here is derived from an EMBL/GenBank/DDBJ whole genome shotgun (WGS) entry which is preliminary data.</text>
</comment>
<dbReference type="EMBL" id="JAVIIW010000009">
    <property type="protein sequence ID" value="MDX8478796.1"/>
    <property type="molecule type" value="Genomic_DNA"/>
</dbReference>
<feature type="chain" id="PRO_5046315611" evidence="1">
    <location>
        <begin position="22"/>
        <end position="133"/>
    </location>
</feature>
<reference evidence="2 3" key="1">
    <citation type="submission" date="2023-08" db="EMBL/GenBank/DDBJ databases">
        <title>Implementing the SeqCode for naming new Mesorhizobium species isolated from Vachellia karroo root nodules.</title>
        <authorList>
            <person name="Van Lill M."/>
        </authorList>
    </citation>
    <scope>NUCLEOTIDE SEQUENCE [LARGE SCALE GENOMIC DNA]</scope>
    <source>
        <strain evidence="2 3">VK24D</strain>
    </source>
</reference>
<proteinExistence type="predicted"/>
<accession>A0ABU4XVS1</accession>
<evidence type="ECO:0000313" key="3">
    <source>
        <dbReference type="Proteomes" id="UP001287059"/>
    </source>
</evidence>
<keyword evidence="3" id="KW-1185">Reference proteome</keyword>
<protein>
    <submittedName>
        <fullName evidence="2">Uncharacterized protein</fullName>
    </submittedName>
</protein>
<evidence type="ECO:0000256" key="1">
    <source>
        <dbReference type="SAM" id="SignalP"/>
    </source>
</evidence>
<gene>
    <name evidence="2" type="ORF">RFN28_09935</name>
</gene>
<name>A0ABU4XVS1_9HYPH</name>
<organism evidence="2 3">
    <name type="scientific">Mesorhizobium album</name>
    <dbReference type="NCBI Taxonomy" id="3072314"/>
    <lineage>
        <taxon>Bacteria</taxon>
        <taxon>Pseudomonadati</taxon>
        <taxon>Pseudomonadota</taxon>
        <taxon>Alphaproteobacteria</taxon>
        <taxon>Hyphomicrobiales</taxon>
        <taxon>Phyllobacteriaceae</taxon>
        <taxon>Mesorhizobium</taxon>
    </lineage>
</organism>
<dbReference type="Proteomes" id="UP001287059">
    <property type="component" value="Unassembled WGS sequence"/>
</dbReference>
<keyword evidence="1" id="KW-0732">Signal</keyword>
<evidence type="ECO:0000313" key="2">
    <source>
        <dbReference type="EMBL" id="MDX8478796.1"/>
    </source>
</evidence>